<dbReference type="Proteomes" id="UP001148018">
    <property type="component" value="Unassembled WGS sequence"/>
</dbReference>
<keyword evidence="4" id="KW-1015">Disulfide bond</keyword>
<dbReference type="EMBL" id="JANIIK010000115">
    <property type="protein sequence ID" value="KAJ3589024.1"/>
    <property type="molecule type" value="Genomic_DNA"/>
</dbReference>
<comment type="similarity">
    <text evidence="2">Belongs to the opioid neuropeptide precursor family.</text>
</comment>
<comment type="caution">
    <text evidence="6">The sequence shown here is derived from an EMBL/GenBank/DDBJ whole genome shotgun (WGS) entry which is preliminary data.</text>
</comment>
<dbReference type="GO" id="GO:0007268">
    <property type="term" value="P:chemical synaptic transmission"/>
    <property type="evidence" value="ECO:0007669"/>
    <property type="project" value="TreeGrafter"/>
</dbReference>
<evidence type="ECO:0000256" key="5">
    <source>
        <dbReference type="SAM" id="MobiDB-lite"/>
    </source>
</evidence>
<evidence type="ECO:0000256" key="3">
    <source>
        <dbReference type="ARBA" id="ARBA00022525"/>
    </source>
</evidence>
<evidence type="ECO:0000256" key="1">
    <source>
        <dbReference type="ARBA" id="ARBA00004613"/>
    </source>
</evidence>
<dbReference type="GO" id="GO:0030425">
    <property type="term" value="C:dendrite"/>
    <property type="evidence" value="ECO:0007669"/>
    <property type="project" value="TreeGrafter"/>
</dbReference>
<evidence type="ECO:0000256" key="2">
    <source>
        <dbReference type="ARBA" id="ARBA00008543"/>
    </source>
</evidence>
<dbReference type="InterPro" id="IPR006024">
    <property type="entry name" value="Opioid_neupept"/>
</dbReference>
<dbReference type="GO" id="GO:0005886">
    <property type="term" value="C:plasma membrane"/>
    <property type="evidence" value="ECO:0007669"/>
    <property type="project" value="TreeGrafter"/>
</dbReference>
<dbReference type="OrthoDB" id="8912385at2759"/>
<proteinExistence type="inferred from homology"/>
<keyword evidence="7" id="KW-1185">Reference proteome</keyword>
<dbReference type="PANTHER" id="PTHR11438">
    <property type="entry name" value="PROENKEPHALIN"/>
    <property type="match status" value="1"/>
</dbReference>
<feature type="compositionally biased region" description="Polar residues" evidence="5">
    <location>
        <begin position="1"/>
        <end position="10"/>
    </location>
</feature>
<feature type="region of interest" description="Disordered" evidence="5">
    <location>
        <begin position="1"/>
        <end position="95"/>
    </location>
</feature>
<gene>
    <name evidence="6" type="ORF">NHX12_009872</name>
</gene>
<evidence type="ECO:0000313" key="7">
    <source>
        <dbReference type="Proteomes" id="UP001148018"/>
    </source>
</evidence>
<evidence type="ECO:0000256" key="4">
    <source>
        <dbReference type="ARBA" id="ARBA00023157"/>
    </source>
</evidence>
<dbReference type="GO" id="GO:0031628">
    <property type="term" value="F:opioid receptor binding"/>
    <property type="evidence" value="ECO:0007669"/>
    <property type="project" value="TreeGrafter"/>
</dbReference>
<dbReference type="GO" id="GO:0005576">
    <property type="term" value="C:extracellular region"/>
    <property type="evidence" value="ECO:0007669"/>
    <property type="project" value="UniProtKB-SubCell"/>
</dbReference>
<sequence length="217" mass="24228">MSAILQTAASTGVRRHGAAESSAPQMESSAPQTESSAPQMESSAPQMESSAPQMESSAPQIENSAPQMGSSAPQMESSAPQMERTRQEEARTNLPRLLYNEATYKTHTHAKNKVAFSMRGNTAWENAEDQFPEMYEEDGYGARRNEADAAVNKVAFHKSKRNKGAERGESLQKRYGGFMRRIRPKMSNLKWKRYGGFLRRHFNVAVRSEPASFDFSL</sequence>
<protein>
    <submittedName>
        <fullName evidence="6">Uncharacterized protein</fullName>
    </submittedName>
</protein>
<reference evidence="6" key="1">
    <citation type="submission" date="2022-07" db="EMBL/GenBank/DDBJ databases">
        <title>Chromosome-level genome of Muraenolepis orangiensis.</title>
        <authorList>
            <person name="Kim J."/>
        </authorList>
    </citation>
    <scope>NUCLEOTIDE SEQUENCE</scope>
    <source>
        <strain evidence="6">KU_S4_2022</strain>
        <tissue evidence="6">Muscle</tissue>
    </source>
</reference>
<dbReference type="GO" id="GO:0043679">
    <property type="term" value="C:axon terminus"/>
    <property type="evidence" value="ECO:0007669"/>
    <property type="project" value="TreeGrafter"/>
</dbReference>
<dbReference type="AlphaFoldDB" id="A0A9Q0DH76"/>
<keyword evidence="3" id="KW-0964">Secreted</keyword>
<dbReference type="GO" id="GO:0007600">
    <property type="term" value="P:sensory perception"/>
    <property type="evidence" value="ECO:0007669"/>
    <property type="project" value="TreeGrafter"/>
</dbReference>
<comment type="subcellular location">
    <subcellularLocation>
        <location evidence="1">Secreted</location>
    </subcellularLocation>
</comment>
<dbReference type="GO" id="GO:0043025">
    <property type="term" value="C:neuronal cell body"/>
    <property type="evidence" value="ECO:0007669"/>
    <property type="project" value="TreeGrafter"/>
</dbReference>
<evidence type="ECO:0000313" key="6">
    <source>
        <dbReference type="EMBL" id="KAJ3589024.1"/>
    </source>
</evidence>
<organism evidence="6 7">
    <name type="scientific">Muraenolepis orangiensis</name>
    <name type="common">Patagonian moray cod</name>
    <dbReference type="NCBI Taxonomy" id="630683"/>
    <lineage>
        <taxon>Eukaryota</taxon>
        <taxon>Metazoa</taxon>
        <taxon>Chordata</taxon>
        <taxon>Craniata</taxon>
        <taxon>Vertebrata</taxon>
        <taxon>Euteleostomi</taxon>
        <taxon>Actinopterygii</taxon>
        <taxon>Neopterygii</taxon>
        <taxon>Teleostei</taxon>
        <taxon>Neoteleostei</taxon>
        <taxon>Acanthomorphata</taxon>
        <taxon>Zeiogadaria</taxon>
        <taxon>Gadariae</taxon>
        <taxon>Gadiformes</taxon>
        <taxon>Muraenolepidoidei</taxon>
        <taxon>Muraenolepididae</taxon>
        <taxon>Muraenolepis</taxon>
    </lineage>
</organism>
<accession>A0A9Q0DH76</accession>
<dbReference type="GO" id="GO:0007218">
    <property type="term" value="P:neuropeptide signaling pathway"/>
    <property type="evidence" value="ECO:0007669"/>
    <property type="project" value="InterPro"/>
</dbReference>
<name>A0A9Q0DH76_9TELE</name>
<feature type="compositionally biased region" description="Polar residues" evidence="5">
    <location>
        <begin position="22"/>
        <end position="80"/>
    </location>
</feature>